<dbReference type="GO" id="GO:0016020">
    <property type="term" value="C:membrane"/>
    <property type="evidence" value="ECO:0007669"/>
    <property type="project" value="UniProtKB-SubCell"/>
</dbReference>
<organism evidence="7">
    <name type="scientific">uncultured Flavobacteriia bacterium</name>
    <dbReference type="NCBI Taxonomy" id="212695"/>
    <lineage>
        <taxon>Bacteria</taxon>
        <taxon>Pseudomonadati</taxon>
        <taxon>Bacteroidota</taxon>
        <taxon>Flavobacteriia</taxon>
        <taxon>environmental samples</taxon>
    </lineage>
</organism>
<evidence type="ECO:0000256" key="5">
    <source>
        <dbReference type="SAM" id="Phobius"/>
    </source>
</evidence>
<name>F4MMR7_9BACT</name>
<accession>F4MMR7</accession>
<feature type="transmembrane region" description="Helical" evidence="5">
    <location>
        <begin position="103"/>
        <end position="136"/>
    </location>
</feature>
<evidence type="ECO:0000313" key="7">
    <source>
        <dbReference type="EMBL" id="CBL87430.1"/>
    </source>
</evidence>
<proteinExistence type="predicted"/>
<evidence type="ECO:0000256" key="4">
    <source>
        <dbReference type="ARBA" id="ARBA00023136"/>
    </source>
</evidence>
<dbReference type="InterPro" id="IPR010432">
    <property type="entry name" value="RDD"/>
</dbReference>
<evidence type="ECO:0000256" key="3">
    <source>
        <dbReference type="ARBA" id="ARBA00022989"/>
    </source>
</evidence>
<dbReference type="Pfam" id="PF06271">
    <property type="entry name" value="RDD"/>
    <property type="match status" value="1"/>
</dbReference>
<protein>
    <recommendedName>
        <fullName evidence="6">RDD domain-containing protein</fullName>
    </recommendedName>
</protein>
<comment type="subcellular location">
    <subcellularLocation>
        <location evidence="1">Membrane</location>
        <topology evidence="1">Multi-pass membrane protein</topology>
    </subcellularLocation>
</comment>
<evidence type="ECO:0000259" key="6">
    <source>
        <dbReference type="Pfam" id="PF06271"/>
    </source>
</evidence>
<gene>
    <name evidence="7" type="ORF">S18_848_0017</name>
</gene>
<dbReference type="AlphaFoldDB" id="F4MMR7"/>
<keyword evidence="3 5" id="KW-1133">Transmembrane helix</keyword>
<keyword evidence="2 5" id="KW-0812">Transmembrane</keyword>
<feature type="domain" description="RDD" evidence="6">
    <location>
        <begin position="41"/>
        <end position="147"/>
    </location>
</feature>
<dbReference type="EMBL" id="FQ032823">
    <property type="protein sequence ID" value="CBL87430.1"/>
    <property type="molecule type" value="Genomic_DNA"/>
</dbReference>
<reference evidence="7" key="1">
    <citation type="submission" date="2010-05" db="EMBL/GenBank/DDBJ databases">
        <authorList>
            <person name="Genoscope - CEA"/>
        </authorList>
    </citation>
    <scope>NUCLEOTIDE SEQUENCE</scope>
</reference>
<reference evidence="7" key="2">
    <citation type="journal article" date="2012" name="Environ. Microbiol.">
        <title>Genomic content of uncultured Bacteroidetes from contrasting oceanic provinces in the North Atlantic Ocean.</title>
        <authorList>
            <person name="Gomez-Pereira P.R."/>
            <person name="Schuler M."/>
            <person name="Fuchs B.M."/>
            <person name="Bennke C."/>
            <person name="Teeling H."/>
            <person name="Waldmann J."/>
            <person name="Richter M."/>
            <person name="Barbe V."/>
            <person name="Bataille E."/>
            <person name="Glockner F.O."/>
            <person name="Amann R."/>
        </authorList>
    </citation>
    <scope>NUCLEOTIDE SEQUENCE</scope>
</reference>
<keyword evidence="4 5" id="KW-0472">Membrane</keyword>
<evidence type="ECO:0000256" key="2">
    <source>
        <dbReference type="ARBA" id="ARBA00022692"/>
    </source>
</evidence>
<sequence length="157" mass="16335">MMLFAWKGWGWASVVENLPGTDELLALYAPMEELLVEAGMVHGVQGLLAATALLGIGYPLIEGVTGASPGKWVLGLRIGHASGTAGDTALYAKRFAIKFIRPLLGALAGATGLGMLGWLAGPAGLVISLGTLLLLAPHRQALHDKLAVTAVFRRDAL</sequence>
<evidence type="ECO:0000256" key="1">
    <source>
        <dbReference type="ARBA" id="ARBA00004141"/>
    </source>
</evidence>